<evidence type="ECO:0000256" key="3">
    <source>
        <dbReference type="ARBA" id="ARBA00022475"/>
    </source>
</evidence>
<evidence type="ECO:0000256" key="2">
    <source>
        <dbReference type="ARBA" id="ARBA00012543"/>
    </source>
</evidence>
<evidence type="ECO:0000256" key="10">
    <source>
        <dbReference type="RuleBase" id="RU366040"/>
    </source>
</evidence>
<keyword evidence="4 10" id="KW-0328">Glycosyltransferase</keyword>
<keyword evidence="8" id="KW-0472">Membrane</keyword>
<keyword evidence="7" id="KW-1133">Transmembrane helix</keyword>
<keyword evidence="13" id="KW-1185">Reference proteome</keyword>
<keyword evidence="9 10" id="KW-0961">Cell wall biogenesis/degradation</keyword>
<dbReference type="Proteomes" id="UP000789901">
    <property type="component" value="Unassembled WGS sequence"/>
</dbReference>
<evidence type="ECO:0000256" key="6">
    <source>
        <dbReference type="ARBA" id="ARBA00022692"/>
    </source>
</evidence>
<organism evidence="12 13">
    <name type="scientific">Gigaspora margarita</name>
    <dbReference type="NCBI Taxonomy" id="4874"/>
    <lineage>
        <taxon>Eukaryota</taxon>
        <taxon>Fungi</taxon>
        <taxon>Fungi incertae sedis</taxon>
        <taxon>Mucoromycota</taxon>
        <taxon>Glomeromycotina</taxon>
        <taxon>Glomeromycetes</taxon>
        <taxon>Diversisporales</taxon>
        <taxon>Gigasporaceae</taxon>
        <taxon>Gigaspora</taxon>
    </lineage>
</organism>
<keyword evidence="5 10" id="KW-0808">Transferase</keyword>
<feature type="non-terminal residue" evidence="12">
    <location>
        <position position="1"/>
    </location>
</feature>
<name>A0ABN7UCF7_GIGMA</name>
<dbReference type="InterPro" id="IPR004835">
    <property type="entry name" value="Chitin_synth"/>
</dbReference>
<accession>A0ABN7UCF7</accession>
<dbReference type="EMBL" id="CAJVQB010002100">
    <property type="protein sequence ID" value="CAG8562301.1"/>
    <property type="molecule type" value="Genomic_DNA"/>
</dbReference>
<dbReference type="PANTHER" id="PTHR22914">
    <property type="entry name" value="CHITIN SYNTHASE"/>
    <property type="match status" value="1"/>
</dbReference>
<comment type="function">
    <text evidence="10">Polymerizes chitin, a structural polymer of the cell wall and septum, by transferring the sugar moiety of UDP-GlcNAc to the non-reducing end of the growing chitin polymer.</text>
</comment>
<dbReference type="PANTHER" id="PTHR22914:SF9">
    <property type="entry name" value="CHITIN SYNTHASE 1"/>
    <property type="match status" value="1"/>
</dbReference>
<gene>
    <name evidence="12" type="ORF">GMARGA_LOCUS5078</name>
</gene>
<comment type="catalytic activity">
    <reaction evidence="10">
        <text>[(1-&gt;4)-N-acetyl-beta-D-glucosaminyl](n) + UDP-N-acetyl-alpha-D-glucosamine = [(1-&gt;4)-N-acetyl-beta-D-glucosaminyl](n+1) + UDP + H(+)</text>
        <dbReference type="Rhea" id="RHEA:16637"/>
        <dbReference type="Rhea" id="RHEA-COMP:9593"/>
        <dbReference type="Rhea" id="RHEA-COMP:9595"/>
        <dbReference type="ChEBI" id="CHEBI:15378"/>
        <dbReference type="ChEBI" id="CHEBI:17029"/>
        <dbReference type="ChEBI" id="CHEBI:57705"/>
        <dbReference type="ChEBI" id="CHEBI:58223"/>
        <dbReference type="EC" id="2.4.1.16"/>
    </reaction>
</comment>
<comment type="similarity">
    <text evidence="10">Belongs to the chitin synthase family.</text>
</comment>
<reference evidence="12 13" key="1">
    <citation type="submission" date="2021-06" db="EMBL/GenBank/DDBJ databases">
        <authorList>
            <person name="Kallberg Y."/>
            <person name="Tangrot J."/>
            <person name="Rosling A."/>
        </authorList>
    </citation>
    <scope>NUCLEOTIDE SEQUENCE [LARGE SCALE GENOMIC DNA]</scope>
    <source>
        <strain evidence="12 13">120-4 pot B 10/14</strain>
    </source>
</reference>
<comment type="subcellular location">
    <subcellularLocation>
        <location evidence="1 10">Cell membrane</location>
        <topology evidence="1 10">Multi-pass membrane protein</topology>
    </subcellularLocation>
</comment>
<proteinExistence type="inferred from homology"/>
<evidence type="ECO:0000256" key="5">
    <source>
        <dbReference type="ARBA" id="ARBA00022679"/>
    </source>
</evidence>
<evidence type="ECO:0000313" key="12">
    <source>
        <dbReference type="EMBL" id="CAG8562301.1"/>
    </source>
</evidence>
<feature type="domain" description="Chitin synthase N-terminal" evidence="11">
    <location>
        <begin position="36"/>
        <end position="103"/>
    </location>
</feature>
<keyword evidence="3 10" id="KW-1003">Cell membrane</keyword>
<dbReference type="EC" id="2.4.1.16" evidence="2 10"/>
<evidence type="ECO:0000256" key="9">
    <source>
        <dbReference type="ARBA" id="ARBA00023316"/>
    </source>
</evidence>
<dbReference type="Pfam" id="PF08407">
    <property type="entry name" value="Chitin_synth_1N"/>
    <property type="match status" value="1"/>
</dbReference>
<keyword evidence="6" id="KW-0812">Transmembrane</keyword>
<evidence type="ECO:0000256" key="1">
    <source>
        <dbReference type="ARBA" id="ARBA00004651"/>
    </source>
</evidence>
<evidence type="ECO:0000256" key="7">
    <source>
        <dbReference type="ARBA" id="ARBA00022989"/>
    </source>
</evidence>
<evidence type="ECO:0000256" key="8">
    <source>
        <dbReference type="ARBA" id="ARBA00023136"/>
    </source>
</evidence>
<dbReference type="InterPro" id="IPR013616">
    <property type="entry name" value="Chitin_synth_N"/>
</dbReference>
<evidence type="ECO:0000313" key="13">
    <source>
        <dbReference type="Proteomes" id="UP000789901"/>
    </source>
</evidence>
<evidence type="ECO:0000259" key="11">
    <source>
        <dbReference type="Pfam" id="PF08407"/>
    </source>
</evidence>
<evidence type="ECO:0000256" key="4">
    <source>
        <dbReference type="ARBA" id="ARBA00022676"/>
    </source>
</evidence>
<comment type="caution">
    <text evidence="12">The sequence shown here is derived from an EMBL/GenBank/DDBJ whole genome shotgun (WGS) entry which is preliminary data.</text>
</comment>
<dbReference type="Pfam" id="PF01644">
    <property type="entry name" value="Chitin_synth_1"/>
    <property type="match status" value="2"/>
</dbReference>
<protein>
    <recommendedName>
        <fullName evidence="2 10">Chitin synthase</fullName>
        <ecNumber evidence="2 10">2.4.1.16</ecNumber>
    </recommendedName>
</protein>
<sequence>FIHNNLPLNERSFRINKLLSPNHDGLTSVSTEQHKMIKLIELVNGNLVINCPMHSSLLTNDPYNSSKEFTHMRYTACTSKPDTLKQENFTLRQTECESMRQTELFILITINDEDEIPLSNTLNGIIENIAYLCSLTESPTWGKDGWKKIIICIISDRNKINKRTLSYLKSLGVYQDGIAKSKVNNKAVRAHIYEYTTQISIKCSKDFVDKKTVVSTQILFCLKEKNKRKIGSHQWLEIILYLVDYLISSIDAFANDQVAGTCDKLHVMNNRGWTKLLNPIVGALIFEHKISNIINKPFESTFGYISSLSKDFSAYSYSAFQDITNYTEDASNNNILAKNNYLAKNNILCFELISKCNFPWILHYENLSQAEVDAPENFSDMIQQYICRLNEYFYTSSYAITHFYYIWRSGHSILRKICLQIEIIYQILHFLFHSLLW</sequence>